<dbReference type="InterPro" id="IPR035069">
    <property type="entry name" value="TTHA1013/TTHA0281-like"/>
</dbReference>
<dbReference type="AlphaFoldDB" id="A0A933L3R3"/>
<gene>
    <name evidence="2" type="ORF">HY834_11045</name>
</gene>
<dbReference type="InterPro" id="IPR015066">
    <property type="entry name" value="DUF1902"/>
</dbReference>
<evidence type="ECO:0000313" key="2">
    <source>
        <dbReference type="EMBL" id="MBI4922278.1"/>
    </source>
</evidence>
<dbReference type="Gene3D" id="3.30.2390.10">
    <property type="entry name" value="TTHA1013-like"/>
    <property type="match status" value="1"/>
</dbReference>
<protein>
    <submittedName>
        <fullName evidence="2">DUF1902 domain-containing protein</fullName>
    </submittedName>
</protein>
<sequence length="84" mass="8927">MSSKLVVTAQWDGEADVWVALSDDIPGLATEAPTLDALLERVLAVAPELLEDNAAFLVRPHAEGDIVDMHILAPFPLEHGAAAE</sequence>
<comment type="caution">
    <text evidence="2">The sequence shown here is derived from an EMBL/GenBank/DDBJ whole genome shotgun (WGS) entry which is preliminary data.</text>
</comment>
<accession>A0A933L3R3</accession>
<proteinExistence type="predicted"/>
<dbReference type="Pfam" id="PF08972">
    <property type="entry name" value="DUF1902"/>
    <property type="match status" value="1"/>
</dbReference>
<feature type="domain" description="DUF1902" evidence="1">
    <location>
        <begin position="5"/>
        <end position="56"/>
    </location>
</feature>
<name>A0A933L3R3_9HYPH</name>
<dbReference type="SUPFAM" id="SSF143100">
    <property type="entry name" value="TTHA1013/TTHA0281-like"/>
    <property type="match status" value="1"/>
</dbReference>
<evidence type="ECO:0000313" key="3">
    <source>
        <dbReference type="Proteomes" id="UP000782610"/>
    </source>
</evidence>
<evidence type="ECO:0000259" key="1">
    <source>
        <dbReference type="Pfam" id="PF08972"/>
    </source>
</evidence>
<organism evidence="2 3">
    <name type="scientific">Devosia nanyangense</name>
    <dbReference type="NCBI Taxonomy" id="1228055"/>
    <lineage>
        <taxon>Bacteria</taxon>
        <taxon>Pseudomonadati</taxon>
        <taxon>Pseudomonadota</taxon>
        <taxon>Alphaproteobacteria</taxon>
        <taxon>Hyphomicrobiales</taxon>
        <taxon>Devosiaceae</taxon>
        <taxon>Devosia</taxon>
    </lineage>
</organism>
<reference evidence="2" key="1">
    <citation type="submission" date="2020-07" db="EMBL/GenBank/DDBJ databases">
        <title>Huge and variable diversity of episymbiotic CPR bacteria and DPANN archaea in groundwater ecosystems.</title>
        <authorList>
            <person name="He C.Y."/>
            <person name="Keren R."/>
            <person name="Whittaker M."/>
            <person name="Farag I.F."/>
            <person name="Doudna J."/>
            <person name="Cate J.H.D."/>
            <person name="Banfield J.F."/>
        </authorList>
    </citation>
    <scope>NUCLEOTIDE SEQUENCE</scope>
    <source>
        <strain evidence="2">NC_groundwater_1586_Pr3_B-0.1um_66_15</strain>
    </source>
</reference>
<dbReference type="Proteomes" id="UP000782610">
    <property type="component" value="Unassembled WGS sequence"/>
</dbReference>
<dbReference type="EMBL" id="JACRAF010000029">
    <property type="protein sequence ID" value="MBI4922278.1"/>
    <property type="molecule type" value="Genomic_DNA"/>
</dbReference>